<sequence>MIAAVLAVIGTLLGSIVTGTFQHLSAGRAERAAAAEQLRRDRLDAVTTLASAGSDHRRALWMRGEARLRGASDVELEELRARSHITRSAITRPLVALRLLVPDPAVHTTAQAMVVATYNMVDAATSIEELTVAQDAARAAHDRFIDAAAAYFSANT</sequence>
<evidence type="ECO:0008006" key="3">
    <source>
        <dbReference type="Google" id="ProtNLM"/>
    </source>
</evidence>
<dbReference type="EMBL" id="CP065050">
    <property type="protein sequence ID" value="QPI56166.1"/>
    <property type="molecule type" value="Genomic_DNA"/>
</dbReference>
<keyword evidence="2" id="KW-1185">Reference proteome</keyword>
<evidence type="ECO:0000313" key="1">
    <source>
        <dbReference type="EMBL" id="QPI56166.1"/>
    </source>
</evidence>
<accession>A0ABX6W6Z6</accession>
<reference evidence="1 2" key="1">
    <citation type="submission" date="2020-11" db="EMBL/GenBank/DDBJ databases">
        <title>Complete genome sequence unveiled secondary metabolic potentials in Streptomyces solisilvae HNM0141.</title>
        <authorList>
            <person name="Huang X."/>
        </authorList>
    </citation>
    <scope>NUCLEOTIDE SEQUENCE [LARGE SCALE GENOMIC DNA]</scope>
    <source>
        <strain evidence="1 2">HNM0141</strain>
    </source>
</reference>
<dbReference type="Proteomes" id="UP000663421">
    <property type="component" value="Chromosome"/>
</dbReference>
<gene>
    <name evidence="1" type="ORF">I1A49_15545</name>
</gene>
<proteinExistence type="predicted"/>
<organism evidence="1 2">
    <name type="scientific">Streptomyces malaysiensis</name>
    <dbReference type="NCBI Taxonomy" id="92644"/>
    <lineage>
        <taxon>Bacteria</taxon>
        <taxon>Bacillati</taxon>
        <taxon>Actinomycetota</taxon>
        <taxon>Actinomycetes</taxon>
        <taxon>Kitasatosporales</taxon>
        <taxon>Streptomycetaceae</taxon>
        <taxon>Streptomyces</taxon>
        <taxon>Streptomyces violaceusniger group</taxon>
    </lineage>
</organism>
<name>A0ABX6W6Z6_STRMQ</name>
<evidence type="ECO:0000313" key="2">
    <source>
        <dbReference type="Proteomes" id="UP000663421"/>
    </source>
</evidence>
<protein>
    <recommendedName>
        <fullName evidence="3">Protein kilB</fullName>
    </recommendedName>
</protein>